<evidence type="ECO:0000256" key="1">
    <source>
        <dbReference type="SAM" id="SignalP"/>
    </source>
</evidence>
<name>A0A1H3YUT0_9BACT</name>
<evidence type="ECO:0000313" key="3">
    <source>
        <dbReference type="Proteomes" id="UP000199041"/>
    </source>
</evidence>
<evidence type="ECO:0000313" key="2">
    <source>
        <dbReference type="EMBL" id="SEA15309.1"/>
    </source>
</evidence>
<dbReference type="Proteomes" id="UP000199041">
    <property type="component" value="Unassembled WGS sequence"/>
</dbReference>
<protein>
    <recommendedName>
        <fullName evidence="4">Lipoprotein</fullName>
    </recommendedName>
</protein>
<proteinExistence type="predicted"/>
<keyword evidence="1" id="KW-0732">Signal</keyword>
<dbReference type="AlphaFoldDB" id="A0A1H3YUT0"/>
<reference evidence="2 3" key="1">
    <citation type="submission" date="2016-10" db="EMBL/GenBank/DDBJ databases">
        <authorList>
            <person name="de Groot N.N."/>
        </authorList>
    </citation>
    <scope>NUCLEOTIDE SEQUENCE [LARGE SCALE GENOMIC DNA]</scope>
    <source>
        <strain evidence="2 3">Vu-144</strain>
    </source>
</reference>
<accession>A0A1H3YUT0</accession>
<gene>
    <name evidence="2" type="ORF">SAMN05192529_10969</name>
</gene>
<organism evidence="2 3">
    <name type="scientific">Arachidicoccus rhizosphaerae</name>
    <dbReference type="NCBI Taxonomy" id="551991"/>
    <lineage>
        <taxon>Bacteria</taxon>
        <taxon>Pseudomonadati</taxon>
        <taxon>Bacteroidota</taxon>
        <taxon>Chitinophagia</taxon>
        <taxon>Chitinophagales</taxon>
        <taxon>Chitinophagaceae</taxon>
        <taxon>Arachidicoccus</taxon>
    </lineage>
</organism>
<sequence length="256" mass="29036">MYICVLNKLMKRNCLFLLYVVLVACFGCSKNSDNQKIKLRMGSYYLSDTVYFDSLRLYTRHTVTSDTSVISPILNRFANEEFFGNDIIGFTKNEFKLIPDYQTLDNPFANSSVKILSGQIAILLNFPVVKDSTICDITPNSDGTYTLTNRDSSDYYAAGCSAIELSMLDTLDFRKYRIHGGVDVTSLIYRGRNKFLIEQKNGQIVIHAFTVLIYSSEGCWGLISNSLKRHFPPTINLLKPGDTVLIQNKTFAYKQL</sequence>
<feature type="signal peptide" evidence="1">
    <location>
        <begin position="1"/>
        <end position="26"/>
    </location>
</feature>
<keyword evidence="3" id="KW-1185">Reference proteome</keyword>
<dbReference type="EMBL" id="FNQY01000009">
    <property type="protein sequence ID" value="SEA15309.1"/>
    <property type="molecule type" value="Genomic_DNA"/>
</dbReference>
<evidence type="ECO:0008006" key="4">
    <source>
        <dbReference type="Google" id="ProtNLM"/>
    </source>
</evidence>
<feature type="chain" id="PRO_5011639102" description="Lipoprotein" evidence="1">
    <location>
        <begin position="27"/>
        <end position="256"/>
    </location>
</feature>